<feature type="compositionally biased region" description="Basic residues" evidence="1">
    <location>
        <begin position="333"/>
        <end position="344"/>
    </location>
</feature>
<feature type="region of interest" description="Disordered" evidence="1">
    <location>
        <begin position="333"/>
        <end position="381"/>
    </location>
</feature>
<reference evidence="3" key="1">
    <citation type="journal article" date="2023" name="Mol. Phylogenet. Evol.">
        <title>Genome-scale phylogeny and comparative genomics of the fungal order Sordariales.</title>
        <authorList>
            <person name="Hensen N."/>
            <person name="Bonometti L."/>
            <person name="Westerberg I."/>
            <person name="Brannstrom I.O."/>
            <person name="Guillou S."/>
            <person name="Cros-Aarteil S."/>
            <person name="Calhoun S."/>
            <person name="Haridas S."/>
            <person name="Kuo A."/>
            <person name="Mondo S."/>
            <person name="Pangilinan J."/>
            <person name="Riley R."/>
            <person name="LaButti K."/>
            <person name="Andreopoulos B."/>
            <person name="Lipzen A."/>
            <person name="Chen C."/>
            <person name="Yan M."/>
            <person name="Daum C."/>
            <person name="Ng V."/>
            <person name="Clum A."/>
            <person name="Steindorff A."/>
            <person name="Ohm R.A."/>
            <person name="Martin F."/>
            <person name="Silar P."/>
            <person name="Natvig D.O."/>
            <person name="Lalanne C."/>
            <person name="Gautier V."/>
            <person name="Ament-Velasquez S.L."/>
            <person name="Kruys A."/>
            <person name="Hutchinson M.I."/>
            <person name="Powell A.J."/>
            <person name="Barry K."/>
            <person name="Miller A.N."/>
            <person name="Grigoriev I.V."/>
            <person name="Debuchy R."/>
            <person name="Gladieux P."/>
            <person name="Hiltunen Thoren M."/>
            <person name="Johannesson H."/>
        </authorList>
    </citation>
    <scope>NUCLEOTIDE SEQUENCE [LARGE SCALE GENOMIC DNA]</scope>
    <source>
        <strain evidence="3">CBS 284.82</strain>
    </source>
</reference>
<feature type="region of interest" description="Disordered" evidence="1">
    <location>
        <begin position="1"/>
        <end position="121"/>
    </location>
</feature>
<dbReference type="EMBL" id="MU854442">
    <property type="protein sequence ID" value="KAK4038032.1"/>
    <property type="molecule type" value="Genomic_DNA"/>
</dbReference>
<evidence type="ECO:0000313" key="2">
    <source>
        <dbReference type="EMBL" id="KAK4038032.1"/>
    </source>
</evidence>
<comment type="caution">
    <text evidence="2">The sequence shown here is derived from an EMBL/GenBank/DDBJ whole genome shotgun (WGS) entry which is preliminary data.</text>
</comment>
<dbReference type="AlphaFoldDB" id="A0AAN6SPP1"/>
<sequence length="381" mass="41749">MDAPWGRPGSSDAVLLLPEENPREARPTPVPLSGGDQQQSQYQQLEHQHQRQHHLQIPPPATQIPQPSPSPPTNTPSPDTCGKLSPGRVVESLARKLSKQNLRLNRSSHGHGQPQPASVDNPDLRRFQAWAEHAANRQPQHPQVPRHLPSPSDDRTIPWLALPMQHVGEPIEIDEEYVENMEEPDDRRLLDVRRPRRQTSSQLRASSRPVDQRLEGMIARGTQCNVHSEPRPTPTPAPSLPTPGSIPAAAEPAFIEPDPESAMAVELEADDTESGDMLEFQKELQALDDGSSIPLRYASGPGGIRKYTVGGVSLRYRLSADVALRCANVVRSRPRMRKRAKTRHGSAQSSALTSAVTSPALSSAPSPPLPPTRLPATRLPP</sequence>
<proteinExistence type="predicted"/>
<protein>
    <submittedName>
        <fullName evidence="2">Uncharacterized protein</fullName>
    </submittedName>
</protein>
<evidence type="ECO:0000256" key="1">
    <source>
        <dbReference type="SAM" id="MobiDB-lite"/>
    </source>
</evidence>
<feature type="region of interest" description="Disordered" evidence="1">
    <location>
        <begin position="224"/>
        <end position="251"/>
    </location>
</feature>
<keyword evidence="3" id="KW-1185">Reference proteome</keyword>
<feature type="compositionally biased region" description="Pro residues" evidence="1">
    <location>
        <begin position="365"/>
        <end position="381"/>
    </location>
</feature>
<feature type="region of interest" description="Disordered" evidence="1">
    <location>
        <begin position="179"/>
        <end position="210"/>
    </location>
</feature>
<dbReference type="PRINTS" id="PR01217">
    <property type="entry name" value="PRICHEXTENSN"/>
</dbReference>
<accession>A0AAN6SPP1</accession>
<gene>
    <name evidence="2" type="ORF">C8A01DRAFT_17847</name>
</gene>
<dbReference type="Proteomes" id="UP001303115">
    <property type="component" value="Unassembled WGS sequence"/>
</dbReference>
<feature type="compositionally biased region" description="Pro residues" evidence="1">
    <location>
        <begin position="231"/>
        <end position="241"/>
    </location>
</feature>
<feature type="compositionally biased region" description="Low complexity" evidence="1">
    <location>
        <begin position="349"/>
        <end position="364"/>
    </location>
</feature>
<evidence type="ECO:0000313" key="3">
    <source>
        <dbReference type="Proteomes" id="UP001303115"/>
    </source>
</evidence>
<name>A0AAN6SPP1_9PEZI</name>
<organism evidence="2 3">
    <name type="scientific">Parachaetomium inaequale</name>
    <dbReference type="NCBI Taxonomy" id="2588326"/>
    <lineage>
        <taxon>Eukaryota</taxon>
        <taxon>Fungi</taxon>
        <taxon>Dikarya</taxon>
        <taxon>Ascomycota</taxon>
        <taxon>Pezizomycotina</taxon>
        <taxon>Sordariomycetes</taxon>
        <taxon>Sordariomycetidae</taxon>
        <taxon>Sordariales</taxon>
        <taxon>Chaetomiaceae</taxon>
        <taxon>Parachaetomium</taxon>
    </lineage>
</organism>
<feature type="compositionally biased region" description="Pro residues" evidence="1">
    <location>
        <begin position="57"/>
        <end position="75"/>
    </location>
</feature>